<protein>
    <recommendedName>
        <fullName evidence="3">asparagine synthase (glutamine-hydrolyzing)</fullName>
        <ecNumber evidence="3">6.3.5.4</ecNumber>
    </recommendedName>
</protein>
<comment type="similarity">
    <text evidence="2">Belongs to the asparagine synthetase family.</text>
</comment>
<dbReference type="InterPro" id="IPR006426">
    <property type="entry name" value="Asn_synth_AEB"/>
</dbReference>
<feature type="binding site" evidence="9">
    <location>
        <position position="127"/>
    </location>
    <ligand>
        <name>L-glutamine</name>
        <dbReference type="ChEBI" id="CHEBI:58359"/>
    </ligand>
</feature>
<dbReference type="PIRSF" id="PIRSF001589">
    <property type="entry name" value="Asn_synthetase_glu-h"/>
    <property type="match status" value="1"/>
</dbReference>
<comment type="catalytic activity">
    <reaction evidence="7">
        <text>L-aspartate + L-glutamine + ATP + H2O = L-asparagine + L-glutamate + AMP + diphosphate + H(+)</text>
        <dbReference type="Rhea" id="RHEA:12228"/>
        <dbReference type="ChEBI" id="CHEBI:15377"/>
        <dbReference type="ChEBI" id="CHEBI:15378"/>
        <dbReference type="ChEBI" id="CHEBI:29985"/>
        <dbReference type="ChEBI" id="CHEBI:29991"/>
        <dbReference type="ChEBI" id="CHEBI:30616"/>
        <dbReference type="ChEBI" id="CHEBI:33019"/>
        <dbReference type="ChEBI" id="CHEBI:58048"/>
        <dbReference type="ChEBI" id="CHEBI:58359"/>
        <dbReference type="ChEBI" id="CHEBI:456215"/>
        <dbReference type="EC" id="6.3.5.4"/>
    </reaction>
</comment>
<name>A0A249PLC6_9HYPH</name>
<dbReference type="InterPro" id="IPR033738">
    <property type="entry name" value="AsnB_N"/>
</dbReference>
<dbReference type="NCBIfam" id="TIGR03104">
    <property type="entry name" value="trio_amidotrans"/>
    <property type="match status" value="1"/>
</dbReference>
<gene>
    <name evidence="11" type="ORF">SJ05684_b57460</name>
</gene>
<feature type="binding site" evidence="9">
    <location>
        <position position="320"/>
    </location>
    <ligand>
        <name>ATP</name>
        <dbReference type="ChEBI" id="CHEBI:30616"/>
    </ligand>
</feature>
<evidence type="ECO:0000256" key="2">
    <source>
        <dbReference type="ARBA" id="ARBA00005752"/>
    </source>
</evidence>
<keyword evidence="8" id="KW-0028">Amino-acid biosynthesis</keyword>
<dbReference type="InterPro" id="IPR001962">
    <property type="entry name" value="Asn_synthase"/>
</dbReference>
<feature type="active site" description="For GATase activity" evidence="8">
    <location>
        <position position="29"/>
    </location>
</feature>
<evidence type="ECO:0000256" key="9">
    <source>
        <dbReference type="PIRSR" id="PIRSR001589-2"/>
    </source>
</evidence>
<dbReference type="Proteomes" id="UP000217211">
    <property type="component" value="Plasmid pSJ05684b"/>
</dbReference>
<evidence type="ECO:0000313" key="12">
    <source>
        <dbReference type="Proteomes" id="UP000217211"/>
    </source>
</evidence>
<feature type="binding site" evidence="9">
    <location>
        <position position="293"/>
    </location>
    <ligand>
        <name>ATP</name>
        <dbReference type="ChEBI" id="CHEBI:30616"/>
    </ligand>
</feature>
<proteinExistence type="inferred from homology"/>
<dbReference type="GO" id="GO:0006529">
    <property type="term" value="P:asparagine biosynthetic process"/>
    <property type="evidence" value="ECO:0007669"/>
    <property type="project" value="UniProtKB-KW"/>
</dbReference>
<dbReference type="Gene3D" id="3.60.20.10">
    <property type="entry name" value="Glutamine Phosphoribosylpyrophosphate, subunit 1, domain 1"/>
    <property type="match status" value="1"/>
</dbReference>
<sequence>MCDIRAAETTAALIFSRVPTKEVSTQFMCGICGEVRFGGGLPSVSAISVMADVLSPRGPDAAGLVVHANVGLGHRRLRILDLSDKSQQPMVDAALGLSIVFNGCIYNFRELKAELVEKGYSFFSDGDTEVILKAWHAWGEDCVTRFHGMFAFVIHERDSGRIVMARDRFGIKPLYLANVDGALRFASSLPAIVQAGGVDTAIDPDALHNYMTFHAVVPPPRTIFRGVRKLAPATIRVYEKNGSFKERRYWDPPYRRQAGDAAVSREEWQERLLSALRLAVKRRMIADVPVGVLLSGGVDSSLIVGLLAEAGQRGLMSFSVGFEEANGEKGDEFVYSDLIAEHFGTDHHKIFVPSADLMEALPGTIAAMSEPMVSYDNVGFYLLSKKVSQHVKVVQSGQGADEVFGGYHWYPPLMNSNNVVADYARAFRDRSHETLAAQLASEWMPERDVSGDLLKEHLLRDGADTAVDQALRLDSTVMLVDDPVKRVDNMTMAWGLEARVPFLDHELVELAARIPPEEKLRNEGKGILKDVARKVIPSAVIDRKKGYFPVPQLKYIAGPYLDMLRDALSSQAARERGLFQRSYLERLLDSPLEHITPLKGSELWQVGLLEMWLQAQEV</sequence>
<dbReference type="GO" id="GO:0004066">
    <property type="term" value="F:asparagine synthase (glutamine-hydrolyzing) activity"/>
    <property type="evidence" value="ECO:0007669"/>
    <property type="project" value="UniProtKB-EC"/>
</dbReference>
<dbReference type="Pfam" id="PF13537">
    <property type="entry name" value="GATase_7"/>
    <property type="match status" value="1"/>
</dbReference>
<dbReference type="NCBIfam" id="TIGR01536">
    <property type="entry name" value="asn_synth_AEB"/>
    <property type="match status" value="1"/>
</dbReference>
<feature type="binding site" evidence="9">
    <location>
        <begin position="396"/>
        <end position="397"/>
    </location>
    <ligand>
        <name>ATP</name>
        <dbReference type="ChEBI" id="CHEBI:30616"/>
    </ligand>
</feature>
<dbReference type="SUPFAM" id="SSF56235">
    <property type="entry name" value="N-terminal nucleophile aminohydrolases (Ntn hydrolases)"/>
    <property type="match status" value="1"/>
</dbReference>
<dbReference type="KEGG" id="esj:SJ05684_b57460"/>
<dbReference type="InterPro" id="IPR051786">
    <property type="entry name" value="ASN_synthetase/amidase"/>
</dbReference>
<organism evidence="11 12">
    <name type="scientific">Sinorhizobium sojae CCBAU 05684</name>
    <dbReference type="NCBI Taxonomy" id="716928"/>
    <lineage>
        <taxon>Bacteria</taxon>
        <taxon>Pseudomonadati</taxon>
        <taxon>Pseudomonadota</taxon>
        <taxon>Alphaproteobacteria</taxon>
        <taxon>Hyphomicrobiales</taxon>
        <taxon>Rhizobiaceae</taxon>
        <taxon>Sinorhizobium/Ensifer group</taxon>
        <taxon>Sinorhizobium</taxon>
    </lineage>
</organism>
<dbReference type="CDD" id="cd00712">
    <property type="entry name" value="AsnB"/>
    <property type="match status" value="1"/>
</dbReference>
<dbReference type="EC" id="6.3.5.4" evidence="3"/>
<reference evidence="11 12" key="1">
    <citation type="submission" date="2017-08" db="EMBL/GenBank/DDBJ databases">
        <title>Multipartite genome sequences of Sinorhizobium species nodulating soybeans.</title>
        <authorList>
            <person name="Tian C.F."/>
        </authorList>
    </citation>
    <scope>NUCLEOTIDE SEQUENCE [LARGE SCALE GENOMIC DNA]</scope>
    <source>
        <strain evidence="11 12">CCBAU 05684</strain>
        <plasmid evidence="12">psj05684b</plasmid>
    </source>
</reference>
<keyword evidence="11" id="KW-0614">Plasmid</keyword>
<evidence type="ECO:0000256" key="1">
    <source>
        <dbReference type="ARBA" id="ARBA00005187"/>
    </source>
</evidence>
<evidence type="ECO:0000256" key="5">
    <source>
        <dbReference type="ARBA" id="ARBA00022840"/>
    </source>
</evidence>
<dbReference type="SUPFAM" id="SSF52402">
    <property type="entry name" value="Adenine nucleotide alpha hydrolases-like"/>
    <property type="match status" value="1"/>
</dbReference>
<evidence type="ECO:0000256" key="3">
    <source>
        <dbReference type="ARBA" id="ARBA00012737"/>
    </source>
</evidence>
<keyword evidence="4 9" id="KW-0547">Nucleotide-binding</keyword>
<accession>A0A249PLC6</accession>
<keyword evidence="5 9" id="KW-0067">ATP-binding</keyword>
<dbReference type="STRING" id="716928.GCA_000261485_03774"/>
<dbReference type="PANTHER" id="PTHR43284:SF1">
    <property type="entry name" value="ASPARAGINE SYNTHETASE"/>
    <property type="match status" value="1"/>
</dbReference>
<dbReference type="InterPro" id="IPR029055">
    <property type="entry name" value="Ntn_hydrolases_N"/>
</dbReference>
<evidence type="ECO:0000259" key="10">
    <source>
        <dbReference type="PROSITE" id="PS51278"/>
    </source>
</evidence>
<dbReference type="CDD" id="cd01991">
    <property type="entry name" value="Asn_synthase_B_C"/>
    <property type="match status" value="1"/>
</dbReference>
<dbReference type="PROSITE" id="PS51278">
    <property type="entry name" value="GATASE_TYPE_2"/>
    <property type="match status" value="1"/>
</dbReference>
<dbReference type="Gene3D" id="3.40.50.620">
    <property type="entry name" value="HUPs"/>
    <property type="match status" value="1"/>
</dbReference>
<dbReference type="PANTHER" id="PTHR43284">
    <property type="entry name" value="ASPARAGINE SYNTHETASE (GLUTAMINE-HYDROLYZING)"/>
    <property type="match status" value="1"/>
</dbReference>
<dbReference type="EMBL" id="CP023068">
    <property type="protein sequence ID" value="ASY66728.1"/>
    <property type="molecule type" value="Genomic_DNA"/>
</dbReference>
<evidence type="ECO:0000256" key="6">
    <source>
        <dbReference type="ARBA" id="ARBA00022962"/>
    </source>
</evidence>
<dbReference type="AlphaFoldDB" id="A0A249PLC6"/>
<keyword evidence="8" id="KW-0061">Asparagine biosynthesis</keyword>
<geneLocation type="plasmid" evidence="12">
    <name>psj05684b</name>
</geneLocation>
<keyword evidence="6 8" id="KW-0315">Glutamine amidotransferase</keyword>
<evidence type="ECO:0000313" key="11">
    <source>
        <dbReference type="EMBL" id="ASY66728.1"/>
    </source>
</evidence>
<feature type="domain" description="Glutamine amidotransferase type-2" evidence="10">
    <location>
        <begin position="29"/>
        <end position="241"/>
    </location>
</feature>
<dbReference type="eggNOG" id="COG0367">
    <property type="taxonomic scope" value="Bacteria"/>
</dbReference>
<dbReference type="GO" id="GO:0005829">
    <property type="term" value="C:cytosol"/>
    <property type="evidence" value="ECO:0007669"/>
    <property type="project" value="TreeGrafter"/>
</dbReference>
<dbReference type="InterPro" id="IPR014729">
    <property type="entry name" value="Rossmann-like_a/b/a_fold"/>
</dbReference>
<evidence type="ECO:0000256" key="8">
    <source>
        <dbReference type="PIRSR" id="PIRSR001589-1"/>
    </source>
</evidence>
<dbReference type="InterPro" id="IPR017932">
    <property type="entry name" value="GATase_2_dom"/>
</dbReference>
<dbReference type="GO" id="GO:0005524">
    <property type="term" value="F:ATP binding"/>
    <property type="evidence" value="ECO:0007669"/>
    <property type="project" value="UniProtKB-KW"/>
</dbReference>
<comment type="pathway">
    <text evidence="1">Amino-acid biosynthesis; L-asparagine biosynthesis; L-asparagine from L-aspartate (L-Gln route): step 1/1.</text>
</comment>
<dbReference type="Pfam" id="PF00733">
    <property type="entry name" value="Asn_synthase"/>
    <property type="match status" value="1"/>
</dbReference>
<evidence type="ECO:0000256" key="4">
    <source>
        <dbReference type="ARBA" id="ARBA00022741"/>
    </source>
</evidence>
<dbReference type="InterPro" id="IPR017535">
    <property type="entry name" value="Asparagine_synth"/>
</dbReference>
<evidence type="ECO:0000256" key="7">
    <source>
        <dbReference type="ARBA" id="ARBA00048741"/>
    </source>
</evidence>
<keyword evidence="12" id="KW-1185">Reference proteome</keyword>